<dbReference type="RefSeq" id="WP_046516675.1">
    <property type="nucleotide sequence ID" value="NZ_LAYZ01000024.1"/>
</dbReference>
<dbReference type="PATRIC" id="fig|1432562.3.peg.1981"/>
<protein>
    <recommendedName>
        <fullName evidence="5">Tyrosine-protein phosphatase</fullName>
        <ecNumber evidence="5">3.1.3.48</ecNumber>
    </recommendedName>
</protein>
<reference evidence="6 7" key="1">
    <citation type="submission" date="2015-04" db="EMBL/GenBank/DDBJ databases">
        <title>Taxonomic description and genome sequence of Salinicoccus sediminis sp. nov., a novel hyper halotolerant bacterium isolated from marine sediment.</title>
        <authorList>
            <person name="Mathan Kumar R."/>
            <person name="Kaur G."/>
            <person name="Kumar N."/>
            <person name="Kumar A."/>
            <person name="Singh N.K."/>
            <person name="Kaur N."/>
            <person name="Mayilraj S."/>
        </authorList>
    </citation>
    <scope>NUCLEOTIDE SEQUENCE [LARGE SCALE GENOMIC DNA]</scope>
    <source>
        <strain evidence="6 7">SV-16</strain>
    </source>
</reference>
<evidence type="ECO:0000256" key="5">
    <source>
        <dbReference type="PIRNR" id="PIRNR016557"/>
    </source>
</evidence>
<dbReference type="SUPFAM" id="SSF89550">
    <property type="entry name" value="PHP domain-like"/>
    <property type="match status" value="1"/>
</dbReference>
<evidence type="ECO:0000256" key="4">
    <source>
        <dbReference type="ARBA" id="ARBA00051722"/>
    </source>
</evidence>
<evidence type="ECO:0000313" key="6">
    <source>
        <dbReference type="EMBL" id="KKK33927.1"/>
    </source>
</evidence>
<dbReference type="InterPro" id="IPR016195">
    <property type="entry name" value="Pol/histidinol_Pase-like"/>
</dbReference>
<evidence type="ECO:0000256" key="2">
    <source>
        <dbReference type="ARBA" id="ARBA00022801"/>
    </source>
</evidence>
<dbReference type="Gene3D" id="3.20.20.140">
    <property type="entry name" value="Metal-dependent hydrolases"/>
    <property type="match status" value="1"/>
</dbReference>
<dbReference type="Pfam" id="PF19567">
    <property type="entry name" value="CpsB_CapC"/>
    <property type="match status" value="1"/>
</dbReference>
<dbReference type="PIRSF" id="PIRSF016557">
    <property type="entry name" value="Caps_synth_CpsB"/>
    <property type="match status" value="1"/>
</dbReference>
<dbReference type="PANTHER" id="PTHR39181">
    <property type="entry name" value="TYROSINE-PROTEIN PHOSPHATASE YWQE"/>
    <property type="match status" value="1"/>
</dbReference>
<proteinExistence type="inferred from homology"/>
<dbReference type="GO" id="GO:0030145">
    <property type="term" value="F:manganese ion binding"/>
    <property type="evidence" value="ECO:0007669"/>
    <property type="project" value="UniProtKB-UniRule"/>
</dbReference>
<name>A0A0M2SM46_9STAP</name>
<gene>
    <name evidence="6" type="ORF">WN59_09985</name>
</gene>
<accession>A0A0M2SM46</accession>
<dbReference type="OrthoDB" id="9788539at2"/>
<dbReference type="EMBL" id="LAYZ01000024">
    <property type="protein sequence ID" value="KKK33927.1"/>
    <property type="molecule type" value="Genomic_DNA"/>
</dbReference>
<organism evidence="6 7">
    <name type="scientific">Salinicoccus sediminis</name>
    <dbReference type="NCBI Taxonomy" id="1432562"/>
    <lineage>
        <taxon>Bacteria</taxon>
        <taxon>Bacillati</taxon>
        <taxon>Bacillota</taxon>
        <taxon>Bacilli</taxon>
        <taxon>Bacillales</taxon>
        <taxon>Staphylococcaceae</taxon>
        <taxon>Salinicoccus</taxon>
    </lineage>
</organism>
<sequence>MIDIHSHILIDADDGPKSEIDATNLLIQASKNGITDLIATPHHHDGQFYNTGKDVLNKVNYINEIIERQKLNLTVYPGQEIRINGNLLDDLGSGSDIPLNQTRYVLIEFPFTEMVHFVESLFFKMQMSGYRPIVAHPERCKPLMENMSKLYEMVEKGALSQVTSGSVCGVWGKDLQKISLKLIENGFAHIVASDAHHATIRPFMLSEAYFTIEQRLGKKYVEDLKRNAEKVLNNEEIKIRPPVESVKRYPAKKRKIFSIF</sequence>
<dbReference type="STRING" id="1432562.WN59_09985"/>
<evidence type="ECO:0000313" key="7">
    <source>
        <dbReference type="Proteomes" id="UP000034287"/>
    </source>
</evidence>
<dbReference type="Proteomes" id="UP000034287">
    <property type="component" value="Unassembled WGS sequence"/>
</dbReference>
<keyword evidence="3 5" id="KW-0904">Protein phosphatase</keyword>
<dbReference type="GO" id="GO:0004725">
    <property type="term" value="F:protein tyrosine phosphatase activity"/>
    <property type="evidence" value="ECO:0007669"/>
    <property type="project" value="UniProtKB-UniRule"/>
</dbReference>
<keyword evidence="7" id="KW-1185">Reference proteome</keyword>
<comment type="caution">
    <text evidence="6">The sequence shown here is derived from an EMBL/GenBank/DDBJ whole genome shotgun (WGS) entry which is preliminary data.</text>
</comment>
<evidence type="ECO:0000256" key="1">
    <source>
        <dbReference type="ARBA" id="ARBA00005750"/>
    </source>
</evidence>
<evidence type="ECO:0000256" key="3">
    <source>
        <dbReference type="ARBA" id="ARBA00022912"/>
    </source>
</evidence>
<comment type="similarity">
    <text evidence="1 5">Belongs to the metallo-dependent hydrolases superfamily. CpsB/CapC family.</text>
</comment>
<comment type="catalytic activity">
    <reaction evidence="4 5">
        <text>O-phospho-L-tyrosyl-[protein] + H2O = L-tyrosyl-[protein] + phosphate</text>
        <dbReference type="Rhea" id="RHEA:10684"/>
        <dbReference type="Rhea" id="RHEA-COMP:10136"/>
        <dbReference type="Rhea" id="RHEA-COMP:20101"/>
        <dbReference type="ChEBI" id="CHEBI:15377"/>
        <dbReference type="ChEBI" id="CHEBI:43474"/>
        <dbReference type="ChEBI" id="CHEBI:46858"/>
        <dbReference type="ChEBI" id="CHEBI:61978"/>
        <dbReference type="EC" id="3.1.3.48"/>
    </reaction>
</comment>
<dbReference type="PANTHER" id="PTHR39181:SF1">
    <property type="entry name" value="TYROSINE-PROTEIN PHOSPHATASE YWQE"/>
    <property type="match status" value="1"/>
</dbReference>
<keyword evidence="2 5" id="KW-0378">Hydrolase</keyword>
<dbReference type="EC" id="3.1.3.48" evidence="5"/>
<dbReference type="AlphaFoldDB" id="A0A0M2SM46"/>
<dbReference type="InterPro" id="IPR016667">
    <property type="entry name" value="Caps_polysacc_synth_CpsB/CapC"/>
</dbReference>